<keyword evidence="5" id="KW-1185">Reference proteome</keyword>
<comment type="similarity">
    <text evidence="1">Belongs to the ATP-dependent AMP-binding enzyme family.</text>
</comment>
<name>A0A183FPU3_HELPZ</name>
<dbReference type="WBParaSite" id="HPBE_0000967401-mRNA-1">
    <property type="protein sequence ID" value="HPBE_0000967401-mRNA-1"/>
    <property type="gene ID" value="HPBE_0000967401"/>
</dbReference>
<dbReference type="Gene3D" id="3.30.300.30">
    <property type="match status" value="1"/>
</dbReference>
<accession>A0A183FPU3</accession>
<dbReference type="OrthoDB" id="10253869at2759"/>
<organism evidence="5 6">
    <name type="scientific">Heligmosomoides polygyrus</name>
    <name type="common">Parasitic roundworm</name>
    <dbReference type="NCBI Taxonomy" id="6339"/>
    <lineage>
        <taxon>Eukaryota</taxon>
        <taxon>Metazoa</taxon>
        <taxon>Ecdysozoa</taxon>
        <taxon>Nematoda</taxon>
        <taxon>Chromadorea</taxon>
        <taxon>Rhabditida</taxon>
        <taxon>Rhabditina</taxon>
        <taxon>Rhabditomorpha</taxon>
        <taxon>Strongyloidea</taxon>
        <taxon>Heligmosomidae</taxon>
        <taxon>Heligmosomoides</taxon>
    </lineage>
</organism>
<keyword evidence="2" id="KW-0436">Ligase</keyword>
<dbReference type="Pfam" id="PF13193">
    <property type="entry name" value="AMP-binding_C"/>
    <property type="match status" value="1"/>
</dbReference>
<dbReference type="Proteomes" id="UP000050761">
    <property type="component" value="Unassembled WGS sequence"/>
</dbReference>
<dbReference type="EMBL" id="UZAH01026509">
    <property type="protein sequence ID" value="VDO81764.1"/>
    <property type="molecule type" value="Genomic_DNA"/>
</dbReference>
<dbReference type="SUPFAM" id="SSF56801">
    <property type="entry name" value="Acetyl-CoA synthetase-like"/>
    <property type="match status" value="1"/>
</dbReference>
<evidence type="ECO:0000313" key="6">
    <source>
        <dbReference type="WBParaSite" id="HPBE_0000967401-mRNA-1"/>
    </source>
</evidence>
<dbReference type="AlphaFoldDB" id="A0A183FPU3"/>
<dbReference type="InterPro" id="IPR025110">
    <property type="entry name" value="AMP-bd_C"/>
</dbReference>
<evidence type="ECO:0000313" key="4">
    <source>
        <dbReference type="EMBL" id="VDO81764.1"/>
    </source>
</evidence>
<dbReference type="Gene3D" id="2.30.38.10">
    <property type="entry name" value="Luciferase, Domain 3"/>
    <property type="match status" value="1"/>
</dbReference>
<dbReference type="GO" id="GO:0016405">
    <property type="term" value="F:CoA-ligase activity"/>
    <property type="evidence" value="ECO:0007669"/>
    <property type="project" value="TreeGrafter"/>
</dbReference>
<evidence type="ECO:0000313" key="5">
    <source>
        <dbReference type="Proteomes" id="UP000050761"/>
    </source>
</evidence>
<evidence type="ECO:0000256" key="1">
    <source>
        <dbReference type="ARBA" id="ARBA00006432"/>
    </source>
</evidence>
<sequence length="144" mass="15239">MFVMQSIELNVSAVQVTCSTTGKEMEANEKGELCVRGPTVTQGYVASAEIEDLLLAHPSIADAAVVGVTDDEKGRTAKAFVVHCDNTLSAEDVQRFIEAQTGEIKLNGGVEFVTSIPRAADGNVLRHRLVGFSVSQETAEAATA</sequence>
<protein>
    <submittedName>
        <fullName evidence="6">AMP-binding_C domain-containing protein</fullName>
    </submittedName>
</protein>
<feature type="domain" description="AMP-binding enzyme C-terminal" evidence="3">
    <location>
        <begin position="49"/>
        <end position="122"/>
    </location>
</feature>
<reference evidence="6" key="2">
    <citation type="submission" date="2019-09" db="UniProtKB">
        <authorList>
            <consortium name="WormBaseParasite"/>
        </authorList>
    </citation>
    <scope>IDENTIFICATION</scope>
</reference>
<dbReference type="InterPro" id="IPR045851">
    <property type="entry name" value="AMP-bd_C_sf"/>
</dbReference>
<evidence type="ECO:0000259" key="3">
    <source>
        <dbReference type="Pfam" id="PF13193"/>
    </source>
</evidence>
<evidence type="ECO:0000256" key="2">
    <source>
        <dbReference type="ARBA" id="ARBA00022598"/>
    </source>
</evidence>
<accession>A0A3P7ZCA2</accession>
<dbReference type="PANTHER" id="PTHR24096:SF149">
    <property type="entry name" value="AMP-BINDING DOMAIN-CONTAINING PROTEIN-RELATED"/>
    <property type="match status" value="1"/>
</dbReference>
<reference evidence="4 5" key="1">
    <citation type="submission" date="2018-11" db="EMBL/GenBank/DDBJ databases">
        <authorList>
            <consortium name="Pathogen Informatics"/>
        </authorList>
    </citation>
    <scope>NUCLEOTIDE SEQUENCE [LARGE SCALE GENOMIC DNA]</scope>
</reference>
<dbReference type="PANTHER" id="PTHR24096">
    <property type="entry name" value="LONG-CHAIN-FATTY-ACID--COA LIGASE"/>
    <property type="match status" value="1"/>
</dbReference>
<proteinExistence type="inferred from homology"/>
<gene>
    <name evidence="4" type="ORF">HPBE_LOCUS9675</name>
</gene>